<dbReference type="EMBL" id="JABEVY010000457">
    <property type="protein sequence ID" value="KAF5232132.1"/>
    <property type="molecule type" value="Genomic_DNA"/>
</dbReference>
<organism evidence="1 2">
    <name type="scientific">Fusarium anthophilum</name>
    <dbReference type="NCBI Taxonomy" id="48485"/>
    <lineage>
        <taxon>Eukaryota</taxon>
        <taxon>Fungi</taxon>
        <taxon>Dikarya</taxon>
        <taxon>Ascomycota</taxon>
        <taxon>Pezizomycotina</taxon>
        <taxon>Sordariomycetes</taxon>
        <taxon>Hypocreomycetidae</taxon>
        <taxon>Hypocreales</taxon>
        <taxon>Nectriaceae</taxon>
        <taxon>Fusarium</taxon>
        <taxon>Fusarium fujikuroi species complex</taxon>
    </lineage>
</organism>
<dbReference type="AlphaFoldDB" id="A0A8H5DQN8"/>
<protein>
    <submittedName>
        <fullName evidence="1">Uncharacterized protein</fullName>
    </submittedName>
</protein>
<sequence length="193" mass="21963">MANSPYIHFPDDYWQVEWRVNGIWNGILTYCFPHGVTEDNWIVAPEVYSTWFNTNGYRADLCVIALETDDDHEYRLSDPIVTYEGKGGNSTKNWQQIGQQILNWCMDGVQNYQPFYCWAIGTKGKFVKFYAFDGVNTLYPLGINAAAKIVKDANVNPQDITGQAGWAFVDQVLTAIRNDPQLTAARIANDDFD</sequence>
<evidence type="ECO:0000313" key="2">
    <source>
        <dbReference type="Proteomes" id="UP000573603"/>
    </source>
</evidence>
<gene>
    <name evidence="1" type="ORF">FANTH_13129</name>
</gene>
<dbReference type="Proteomes" id="UP000573603">
    <property type="component" value="Unassembled WGS sequence"/>
</dbReference>
<accession>A0A8H5DQN8</accession>
<comment type="caution">
    <text evidence="1">The sequence shown here is derived from an EMBL/GenBank/DDBJ whole genome shotgun (WGS) entry which is preliminary data.</text>
</comment>
<reference evidence="1 2" key="1">
    <citation type="journal article" date="2020" name="BMC Genomics">
        <title>Correction to: Identification and distribution of gene clusters required for synthesis of sphingolipid metabolism inhibitors in diverse species of the filamentous fungus Fusarium.</title>
        <authorList>
            <person name="Kim H.S."/>
            <person name="Lohmar J.M."/>
            <person name="Busman M."/>
            <person name="Brown D.W."/>
            <person name="Naumann T.A."/>
            <person name="Divon H.H."/>
            <person name="Lysoe E."/>
            <person name="Uhlig S."/>
            <person name="Proctor R.H."/>
        </authorList>
    </citation>
    <scope>NUCLEOTIDE SEQUENCE [LARGE SCALE GENOMIC DNA]</scope>
    <source>
        <strain evidence="1 2">NRRL 25214</strain>
    </source>
</reference>
<proteinExistence type="predicted"/>
<keyword evidence="2" id="KW-1185">Reference proteome</keyword>
<name>A0A8H5DQN8_9HYPO</name>
<evidence type="ECO:0000313" key="1">
    <source>
        <dbReference type="EMBL" id="KAF5232132.1"/>
    </source>
</evidence>